<dbReference type="PANTHER" id="PTHR43465:SF2">
    <property type="entry name" value="DUF1680 DOMAIN PROTEIN (AFU_ORTHOLOGUE AFUA_1G08910)"/>
    <property type="match status" value="1"/>
</dbReference>
<dbReference type="PANTHER" id="PTHR43465">
    <property type="entry name" value="DUF1680 DOMAIN PROTEIN (AFU_ORTHOLOGUE AFUA_1G08910)"/>
    <property type="match status" value="1"/>
</dbReference>
<dbReference type="Pfam" id="PF07944">
    <property type="entry name" value="Beta-AFase-like_GH127_cat"/>
    <property type="match status" value="1"/>
</dbReference>
<dbReference type="InterPro" id="IPR049046">
    <property type="entry name" value="Beta-AFase-like_GH127_middle"/>
</dbReference>
<dbReference type="GO" id="GO:0016787">
    <property type="term" value="F:hydrolase activity"/>
    <property type="evidence" value="ECO:0007669"/>
    <property type="project" value="UniProtKB-KW"/>
</dbReference>
<reference evidence="3 4" key="1">
    <citation type="submission" date="2020-07" db="EMBL/GenBank/DDBJ databases">
        <authorList>
            <person name="Feng X."/>
        </authorList>
    </citation>
    <scope>NUCLEOTIDE SEQUENCE [LARGE SCALE GENOMIC DNA]</scope>
    <source>
        <strain evidence="3 4">JCM14086</strain>
    </source>
</reference>
<keyword evidence="4" id="KW-1185">Reference proteome</keyword>
<dbReference type="InterPro" id="IPR008928">
    <property type="entry name" value="6-hairpin_glycosidase_sf"/>
</dbReference>
<evidence type="ECO:0000259" key="2">
    <source>
        <dbReference type="Pfam" id="PF20736"/>
    </source>
</evidence>
<dbReference type="InterPro" id="IPR049174">
    <property type="entry name" value="Beta-AFase-like"/>
</dbReference>
<evidence type="ECO:0000313" key="4">
    <source>
        <dbReference type="Proteomes" id="UP000525652"/>
    </source>
</evidence>
<proteinExistence type="predicted"/>
<accession>A0A7X1AX86</accession>
<comment type="caution">
    <text evidence="3">The sequence shown here is derived from an EMBL/GenBank/DDBJ whole genome shotgun (WGS) entry which is preliminary data.</text>
</comment>
<sequence>MTVSSLVRLSPFPLGSLHTKGPVSEHLETFAYERITSEYARDVVFQEAEDAFRNKLDDSSGVHGIWQGEYWGKWMIGAVRYCEYANDSSLKEFIRKSVGILMAMQEPSGYIGTYRDPMNIFPADPQETMKVLGHPSEWNWNIWCRKYTLWGLIEAHRLLGDPKILRSAERLATHLIRSLRDNGIRLGETGTFAGVASGSILKPIILLYRQTRNELYLDFAQEIVADWNREDGLSPNLIANAMAGKPVHAWYDDPHDYAKAYEMMSCYEGIIELYRTTGESELLESVIRFHKLLKEHEYNTVHSVAFNDIFHNGSSQISAITEPCDVIHWMRLCGELFLETGDSSYLEDFELAFYNPFLASVCRDGKWGARGVRSHTHHLYAFGQAKMKYNHCCVNNIPRGFLNFAQMAVIADENGLAVNFYSPFDSELSLPNGGSVQLRISGDYLGSGTVDINWDAQIDIPVKMRLRIPKWATESTIDIKGSQETGEGEWFEIQIEPGQSNARLTFERDVIVREHPSTPEVPAWHHKRWSEPGIESSMRTERGSTLQYGPLLLARSHFIDNTEEEMFGDPLPKGFACTLKPSPSDKVDYAFEAEIHSDDRKLHTTVCDFASAANVITKEPKLFSVFF</sequence>
<dbReference type="Gene3D" id="1.50.10.20">
    <property type="match status" value="1"/>
</dbReference>
<dbReference type="Pfam" id="PF20736">
    <property type="entry name" value="Glyco_hydro127M"/>
    <property type="match status" value="1"/>
</dbReference>
<dbReference type="GO" id="GO:0005975">
    <property type="term" value="P:carbohydrate metabolic process"/>
    <property type="evidence" value="ECO:0007669"/>
    <property type="project" value="InterPro"/>
</dbReference>
<dbReference type="Proteomes" id="UP000525652">
    <property type="component" value="Unassembled WGS sequence"/>
</dbReference>
<dbReference type="InterPro" id="IPR012878">
    <property type="entry name" value="Beta-AFase-like_GH127_cat"/>
</dbReference>
<dbReference type="RefSeq" id="WP_185692313.1">
    <property type="nucleotide sequence ID" value="NZ_JACHVA010000053.1"/>
</dbReference>
<name>A0A7X1AX86_9BACT</name>
<dbReference type="AlphaFoldDB" id="A0A7X1AX86"/>
<organism evidence="3 4">
    <name type="scientific">Puniceicoccus vermicola</name>
    <dbReference type="NCBI Taxonomy" id="388746"/>
    <lineage>
        <taxon>Bacteria</taxon>
        <taxon>Pseudomonadati</taxon>
        <taxon>Verrucomicrobiota</taxon>
        <taxon>Opitutia</taxon>
        <taxon>Puniceicoccales</taxon>
        <taxon>Puniceicoccaceae</taxon>
        <taxon>Puniceicoccus</taxon>
    </lineage>
</organism>
<feature type="domain" description="Non-reducing end beta-L-arabinofuranosidase-like GH127 catalytic" evidence="1">
    <location>
        <begin position="61"/>
        <end position="403"/>
    </location>
</feature>
<evidence type="ECO:0000313" key="3">
    <source>
        <dbReference type="EMBL" id="MBC2601589.1"/>
    </source>
</evidence>
<evidence type="ECO:0000259" key="1">
    <source>
        <dbReference type="Pfam" id="PF07944"/>
    </source>
</evidence>
<gene>
    <name evidence="3" type="ORF">H5P30_07345</name>
</gene>
<dbReference type="EMBL" id="JACHVA010000053">
    <property type="protein sequence ID" value="MBC2601589.1"/>
    <property type="molecule type" value="Genomic_DNA"/>
</dbReference>
<keyword evidence="3" id="KW-0378">Hydrolase</keyword>
<protein>
    <submittedName>
        <fullName evidence="3">Glycoside hydrolase family 127 protein</fullName>
    </submittedName>
</protein>
<dbReference type="SUPFAM" id="SSF48208">
    <property type="entry name" value="Six-hairpin glycosidases"/>
    <property type="match status" value="1"/>
</dbReference>
<feature type="domain" description="Non-reducing end beta-L-arabinofuranosidase-like GH127 middle" evidence="2">
    <location>
        <begin position="416"/>
        <end position="493"/>
    </location>
</feature>